<evidence type="ECO:0000313" key="1">
    <source>
        <dbReference type="EMBL" id="CDM94727.1"/>
    </source>
</evidence>
<proteinExistence type="predicted"/>
<accession>A0A9P1NZ58</accession>
<dbReference type="AlphaFoldDB" id="A0A9P1NZ58"/>
<name>A0A9P1NZ58_9CYAN</name>
<reference evidence="1 2" key="1">
    <citation type="submission" date="2014-02" db="EMBL/GenBank/DDBJ databases">
        <authorList>
            <person name="Genoscope - CEA"/>
        </authorList>
    </citation>
    <scope>NUCLEOTIDE SEQUENCE [LARGE SCALE GENOMIC DNA]</scope>
    <source>
        <strain evidence="1 2">PCC 8005</strain>
    </source>
</reference>
<sequence length="22" mass="2584">MQPYLIPKRLAPCYLDTLLVVH</sequence>
<keyword evidence="2" id="KW-1185">Reference proteome</keyword>
<dbReference type="EMBL" id="FO818640">
    <property type="protein sequence ID" value="CDM94727.1"/>
    <property type="molecule type" value="Genomic_DNA"/>
</dbReference>
<protein>
    <submittedName>
        <fullName evidence="1">Uncharacterized protein</fullName>
    </submittedName>
</protein>
<dbReference type="Proteomes" id="UP000032946">
    <property type="component" value="Chromosome"/>
</dbReference>
<organism evidence="1 2">
    <name type="scientific">Limnospira indica PCC 8005</name>
    <dbReference type="NCBI Taxonomy" id="376219"/>
    <lineage>
        <taxon>Bacteria</taxon>
        <taxon>Bacillati</taxon>
        <taxon>Cyanobacteriota</taxon>
        <taxon>Cyanophyceae</taxon>
        <taxon>Oscillatoriophycideae</taxon>
        <taxon>Oscillatoriales</taxon>
        <taxon>Sirenicapillariaceae</taxon>
        <taxon>Limnospira</taxon>
    </lineage>
</organism>
<evidence type="ECO:0000313" key="2">
    <source>
        <dbReference type="Proteomes" id="UP000032946"/>
    </source>
</evidence>
<gene>
    <name evidence="1" type="ORF">ARTHRO_20261</name>
</gene>